<proteinExistence type="inferred from homology"/>
<dbReference type="GO" id="GO:0019843">
    <property type="term" value="F:rRNA binding"/>
    <property type="evidence" value="ECO:0007669"/>
    <property type="project" value="UniProtKB-UniRule"/>
</dbReference>
<feature type="binding site" evidence="7">
    <location>
        <position position="18"/>
    </location>
    <ligand>
        <name>Zn(2+)</name>
        <dbReference type="ChEBI" id="CHEBI:29105"/>
    </ligand>
</feature>
<comment type="similarity">
    <text evidence="7">Belongs to the universal ribosomal protein uS14 family. Zinc-binding uS14 subfamily.</text>
</comment>
<keyword evidence="5 7" id="KW-0689">Ribosomal protein</keyword>
<dbReference type="eggNOG" id="arCOG00782">
    <property type="taxonomic scope" value="Archaea"/>
</dbReference>
<dbReference type="NCBIfam" id="NF004424">
    <property type="entry name" value="PRK05766.1"/>
    <property type="match status" value="1"/>
</dbReference>
<comment type="function">
    <text evidence="7">Binds 16S rRNA, required for the assembly of 30S particles.</text>
</comment>
<dbReference type="SUPFAM" id="SSF57716">
    <property type="entry name" value="Glucocorticoid receptor-like (DNA-binding domain)"/>
    <property type="match status" value="1"/>
</dbReference>
<dbReference type="InterPro" id="IPR023676">
    <property type="entry name" value="Ribosomal_uS14_arc"/>
</dbReference>
<feature type="binding site" evidence="7">
    <location>
        <position position="33"/>
    </location>
    <ligand>
        <name>Zn(2+)</name>
        <dbReference type="ChEBI" id="CHEBI:29105"/>
    </ligand>
</feature>
<dbReference type="Pfam" id="PF00253">
    <property type="entry name" value="Ribosomal_S14"/>
    <property type="match status" value="1"/>
</dbReference>
<evidence type="ECO:0000313" key="9">
    <source>
        <dbReference type="Proteomes" id="UP000013307"/>
    </source>
</evidence>
<dbReference type="RefSeq" id="WP_015589749.1">
    <property type="nucleotide sequence ID" value="NC_021169.1"/>
</dbReference>
<evidence type="ECO:0000256" key="5">
    <source>
        <dbReference type="ARBA" id="ARBA00022980"/>
    </source>
</evidence>
<accession>N0BJ13</accession>
<dbReference type="InterPro" id="IPR001209">
    <property type="entry name" value="Ribosomal_uS14"/>
</dbReference>
<evidence type="ECO:0000256" key="6">
    <source>
        <dbReference type="ARBA" id="ARBA00023274"/>
    </source>
</evidence>
<keyword evidence="9" id="KW-1185">Reference proteome</keyword>
<evidence type="ECO:0000256" key="7">
    <source>
        <dbReference type="HAMAP-Rule" id="MF_01364"/>
    </source>
</evidence>
<evidence type="ECO:0000313" key="8">
    <source>
        <dbReference type="EMBL" id="AGK60150.1"/>
    </source>
</evidence>
<dbReference type="STRING" id="387631.Asulf_00114"/>
<dbReference type="InterPro" id="IPR039744">
    <property type="entry name" value="RIbosomal_uS14_euk_arc"/>
</dbReference>
<evidence type="ECO:0000256" key="2">
    <source>
        <dbReference type="ARBA" id="ARBA00022730"/>
    </source>
</evidence>
<sequence>MKKSEKVFGRGANECRRCGRKAGLVRKYRLYLCRQCFREIAPELGFKKYW</sequence>
<dbReference type="PANTHER" id="PTHR12010">
    <property type="entry name" value="40S RIBOSOMAL PROTEIN S29"/>
    <property type="match status" value="1"/>
</dbReference>
<evidence type="ECO:0000256" key="3">
    <source>
        <dbReference type="ARBA" id="ARBA00022833"/>
    </source>
</evidence>
<keyword evidence="6 7" id="KW-0687">Ribonucleoprotein</keyword>
<dbReference type="GO" id="GO:0008270">
    <property type="term" value="F:zinc ion binding"/>
    <property type="evidence" value="ECO:0007669"/>
    <property type="project" value="UniProtKB-UniRule"/>
</dbReference>
<dbReference type="GO" id="GO:0003735">
    <property type="term" value="F:structural constituent of ribosome"/>
    <property type="evidence" value="ECO:0007669"/>
    <property type="project" value="InterPro"/>
</dbReference>
<keyword evidence="4 7" id="KW-0694">RNA-binding</keyword>
<keyword evidence="1 7" id="KW-0479">Metal-binding</keyword>
<dbReference type="InterPro" id="IPR043140">
    <property type="entry name" value="Ribosomal_uS14_sf"/>
</dbReference>
<dbReference type="EMBL" id="CP005290">
    <property type="protein sequence ID" value="AGK60150.1"/>
    <property type="molecule type" value="Genomic_DNA"/>
</dbReference>
<dbReference type="GO" id="GO:0022627">
    <property type="term" value="C:cytosolic small ribosomal subunit"/>
    <property type="evidence" value="ECO:0007669"/>
    <property type="project" value="TreeGrafter"/>
</dbReference>
<dbReference type="GeneID" id="15391760"/>
<protein>
    <recommendedName>
        <fullName evidence="7">Small ribosomal subunit protein uS14</fullName>
    </recommendedName>
</protein>
<feature type="binding site" evidence="7">
    <location>
        <position position="15"/>
    </location>
    <ligand>
        <name>Zn(2+)</name>
        <dbReference type="ChEBI" id="CHEBI:29105"/>
    </ligand>
</feature>
<dbReference type="KEGG" id="ast:Asulf_00114"/>
<feature type="binding site" evidence="7">
    <location>
        <position position="36"/>
    </location>
    <ligand>
        <name>Zn(2+)</name>
        <dbReference type="ChEBI" id="CHEBI:29105"/>
    </ligand>
</feature>
<dbReference type="PROSITE" id="PS00527">
    <property type="entry name" value="RIBOSOMAL_S14"/>
    <property type="match status" value="1"/>
</dbReference>
<dbReference type="PANTHER" id="PTHR12010:SF2">
    <property type="entry name" value="40S RIBOSOMAL PROTEIN S29"/>
    <property type="match status" value="1"/>
</dbReference>
<dbReference type="HAMAP" id="MF_01364_A">
    <property type="entry name" value="Ribosomal_uS14_2_A"/>
    <property type="match status" value="1"/>
</dbReference>
<evidence type="ECO:0000256" key="4">
    <source>
        <dbReference type="ARBA" id="ARBA00022884"/>
    </source>
</evidence>
<organism evidence="8 9">
    <name type="scientific">Archaeoglobus sulfaticallidus PM70-1</name>
    <dbReference type="NCBI Taxonomy" id="387631"/>
    <lineage>
        <taxon>Archaea</taxon>
        <taxon>Methanobacteriati</taxon>
        <taxon>Methanobacteriota</taxon>
        <taxon>Archaeoglobi</taxon>
        <taxon>Archaeoglobales</taxon>
        <taxon>Archaeoglobaceae</taxon>
        <taxon>Archaeoglobus</taxon>
    </lineage>
</organism>
<dbReference type="FunFam" id="4.10.830.10:FF:000002">
    <property type="entry name" value="40S ribosomal protein S29"/>
    <property type="match status" value="1"/>
</dbReference>
<dbReference type="HOGENOM" id="CLU_177289_2_2_2"/>
<gene>
    <name evidence="7" type="primary">rps14</name>
    <name evidence="8" type="ORF">Asulf_00114</name>
</gene>
<comment type="cofactor">
    <cofactor evidence="7">
        <name>Zn(2+)</name>
        <dbReference type="ChEBI" id="CHEBI:29105"/>
    </cofactor>
    <text evidence="7">Binds 1 zinc ion per subunit.</text>
</comment>
<dbReference type="Proteomes" id="UP000013307">
    <property type="component" value="Chromosome"/>
</dbReference>
<dbReference type="Gene3D" id="4.10.830.10">
    <property type="entry name" value="30s Ribosomal Protein S14, Chain N"/>
    <property type="match status" value="1"/>
</dbReference>
<keyword evidence="3 7" id="KW-0862">Zinc</keyword>
<name>N0BJ13_9EURY</name>
<dbReference type="AlphaFoldDB" id="N0BJ13"/>
<comment type="subunit">
    <text evidence="7">Part of the 30S ribosomal subunit.</text>
</comment>
<reference evidence="8 9" key="1">
    <citation type="journal article" date="2013" name="Genome Announc.">
        <title>Complete Genome Sequence of the Thermophilic and Facultatively Chemolithoautotrophic Sulfate Reducer Archaeoglobus sulfaticallidus Strain PM70-1T.</title>
        <authorList>
            <person name="Stokke R."/>
            <person name="Hocking W.P."/>
            <person name="Steinsbu B.O."/>
            <person name="Steen I.H."/>
        </authorList>
    </citation>
    <scope>NUCLEOTIDE SEQUENCE [LARGE SCALE GENOMIC DNA]</scope>
    <source>
        <strain evidence="8">PM70-1</strain>
    </source>
</reference>
<keyword evidence="2 7" id="KW-0699">rRNA-binding</keyword>
<evidence type="ECO:0000256" key="1">
    <source>
        <dbReference type="ARBA" id="ARBA00022723"/>
    </source>
</evidence>
<dbReference type="InterPro" id="IPR018271">
    <property type="entry name" value="Ribosomal_uS14_CS"/>
</dbReference>
<dbReference type="GO" id="GO:0002181">
    <property type="term" value="P:cytoplasmic translation"/>
    <property type="evidence" value="ECO:0007669"/>
    <property type="project" value="TreeGrafter"/>
</dbReference>
<dbReference type="OrthoDB" id="5615at2157"/>